<evidence type="ECO:0000256" key="6">
    <source>
        <dbReference type="PROSITE-ProRule" id="PRU01211"/>
    </source>
</evidence>
<comment type="caution">
    <text evidence="9">The sequence shown here is derived from an EMBL/GenBank/DDBJ whole genome shotgun (WGS) entry which is preliminary data.</text>
</comment>
<dbReference type="InterPro" id="IPR001506">
    <property type="entry name" value="Peptidase_M12A"/>
</dbReference>
<dbReference type="RefSeq" id="WP_109435955.1">
    <property type="nucleotide sequence ID" value="NZ_CANLFO010000003.1"/>
</dbReference>
<reference evidence="9 10" key="1">
    <citation type="submission" date="2019-07" db="EMBL/GenBank/DDBJ databases">
        <title>The draft genome sequence of Aquimarina algiphila M91.</title>
        <authorList>
            <person name="Meng X."/>
        </authorList>
    </citation>
    <scope>NUCLEOTIDE SEQUENCE [LARGE SCALE GENOMIC DNA]</scope>
    <source>
        <strain evidence="9 10">M91</strain>
    </source>
</reference>
<keyword evidence="4 6" id="KW-0862">Zinc</keyword>
<accession>A0A554VG84</accession>
<feature type="signal peptide" evidence="7">
    <location>
        <begin position="1"/>
        <end position="20"/>
    </location>
</feature>
<keyword evidence="2 6" id="KW-0479">Metal-binding</keyword>
<evidence type="ECO:0000313" key="9">
    <source>
        <dbReference type="EMBL" id="TSE06372.1"/>
    </source>
</evidence>
<dbReference type="InterPro" id="IPR006026">
    <property type="entry name" value="Peptidase_Metallo"/>
</dbReference>
<dbReference type="PANTHER" id="PTHR10127">
    <property type="entry name" value="DISCOIDIN, CUB, EGF, LAMININ , AND ZINC METALLOPROTEASE DOMAIN CONTAINING"/>
    <property type="match status" value="1"/>
</dbReference>
<dbReference type="AlphaFoldDB" id="A0A554VG84"/>
<feature type="binding site" evidence="6">
    <location>
        <position position="190"/>
    </location>
    <ligand>
        <name>Zn(2+)</name>
        <dbReference type="ChEBI" id="CHEBI:29105"/>
        <note>catalytic</note>
    </ligand>
</feature>
<dbReference type="SUPFAM" id="SSF55486">
    <property type="entry name" value="Metalloproteases ('zincins'), catalytic domain"/>
    <property type="match status" value="1"/>
</dbReference>
<evidence type="ECO:0000259" key="8">
    <source>
        <dbReference type="PROSITE" id="PS51864"/>
    </source>
</evidence>
<dbReference type="PROSITE" id="PS51257">
    <property type="entry name" value="PROKAR_LIPOPROTEIN"/>
    <property type="match status" value="1"/>
</dbReference>
<feature type="domain" description="Peptidase M12A" evidence="8">
    <location>
        <begin position="103"/>
        <end position="293"/>
    </location>
</feature>
<dbReference type="Pfam" id="PF01400">
    <property type="entry name" value="Astacin"/>
    <property type="match status" value="1"/>
</dbReference>
<keyword evidence="3 6" id="KW-0378">Hydrolase</keyword>
<keyword evidence="1 6" id="KW-0645">Protease</keyword>
<name>A0A554VG84_9FLAO</name>
<dbReference type="Gene3D" id="3.40.390.10">
    <property type="entry name" value="Collagenase (Catalytic Domain)"/>
    <property type="match status" value="1"/>
</dbReference>
<dbReference type="PANTHER" id="PTHR10127:SF780">
    <property type="entry name" value="METALLOENDOPEPTIDASE"/>
    <property type="match status" value="1"/>
</dbReference>
<organism evidence="9 10">
    <name type="scientific">Aquimarina algiphila</name>
    <dbReference type="NCBI Taxonomy" id="2047982"/>
    <lineage>
        <taxon>Bacteria</taxon>
        <taxon>Pseudomonadati</taxon>
        <taxon>Bacteroidota</taxon>
        <taxon>Flavobacteriia</taxon>
        <taxon>Flavobacteriales</taxon>
        <taxon>Flavobacteriaceae</taxon>
        <taxon>Aquimarina</taxon>
    </lineage>
</organism>
<dbReference type="PROSITE" id="PS51864">
    <property type="entry name" value="ASTACIN"/>
    <property type="match status" value="1"/>
</dbReference>
<keyword evidence="10" id="KW-1185">Reference proteome</keyword>
<dbReference type="CDD" id="cd04280">
    <property type="entry name" value="ZnMc_astacin_like"/>
    <property type="match status" value="1"/>
</dbReference>
<evidence type="ECO:0000256" key="5">
    <source>
        <dbReference type="ARBA" id="ARBA00023049"/>
    </source>
</evidence>
<dbReference type="InterPro" id="IPR034035">
    <property type="entry name" value="Astacin-like_dom"/>
</dbReference>
<feature type="binding site" evidence="6">
    <location>
        <position position="200"/>
    </location>
    <ligand>
        <name>Zn(2+)</name>
        <dbReference type="ChEBI" id="CHEBI:29105"/>
        <note>catalytic</note>
    </ligand>
</feature>
<gene>
    <name evidence="9" type="ORF">FOF46_19635</name>
</gene>
<dbReference type="SMART" id="SM00235">
    <property type="entry name" value="ZnMc"/>
    <property type="match status" value="1"/>
</dbReference>
<dbReference type="GO" id="GO:0008270">
    <property type="term" value="F:zinc ion binding"/>
    <property type="evidence" value="ECO:0007669"/>
    <property type="project" value="UniProtKB-UniRule"/>
</dbReference>
<feature type="binding site" evidence="6">
    <location>
        <position position="194"/>
    </location>
    <ligand>
        <name>Zn(2+)</name>
        <dbReference type="ChEBI" id="CHEBI:29105"/>
        <note>catalytic</note>
    </ligand>
</feature>
<evidence type="ECO:0000256" key="7">
    <source>
        <dbReference type="SAM" id="SignalP"/>
    </source>
</evidence>
<protein>
    <submittedName>
        <fullName evidence="9">Peptidase M12</fullName>
    </submittedName>
</protein>
<evidence type="ECO:0000256" key="4">
    <source>
        <dbReference type="ARBA" id="ARBA00022833"/>
    </source>
</evidence>
<dbReference type="OrthoDB" id="8455098at2"/>
<evidence type="ECO:0000256" key="2">
    <source>
        <dbReference type="ARBA" id="ARBA00022723"/>
    </source>
</evidence>
<sequence>MKNCKSMLLLATAIAMVACSDNEPISELESLQPEVLKFDGAEKAFADQSGTIEEGFFQGLAVTYEKINGQNILEGDIVMPENQIFKSATNIVLEEGQDPNQAKSVGRTGGRWPNNTVYYTIASDLPNQARVTNAIASWENNTNLRFVRRTNQRNYIYFRSGGGCSSSVGMVGGRQNITLANGCSTGNTIHEIGHAVGLWHEQSRADRNQYITINFQNIQSGKEFNFRTYAEQGRDGDEYTSSLDFGSIMMYGPTSFSKNGQPTITKKDGSSYSVQRNALSSADLQGISQMYPSSTGGGGEPTYANGQYYTVNGLRVYRYNDKWYYYTSSNGWREVVYRNGAWYYA</sequence>
<proteinExistence type="predicted"/>
<dbReference type="GO" id="GO:0006508">
    <property type="term" value="P:proteolysis"/>
    <property type="evidence" value="ECO:0007669"/>
    <property type="project" value="UniProtKB-KW"/>
</dbReference>
<comment type="caution">
    <text evidence="6">Lacks conserved residue(s) required for the propagation of feature annotation.</text>
</comment>
<keyword evidence="5 6" id="KW-0482">Metalloprotease</keyword>
<feature type="active site" evidence="6">
    <location>
        <position position="191"/>
    </location>
</feature>
<dbReference type="InterPro" id="IPR024079">
    <property type="entry name" value="MetalloPept_cat_dom_sf"/>
</dbReference>
<dbReference type="PRINTS" id="PR00480">
    <property type="entry name" value="ASTACIN"/>
</dbReference>
<comment type="cofactor">
    <cofactor evidence="6">
        <name>Zn(2+)</name>
        <dbReference type="ChEBI" id="CHEBI:29105"/>
    </cofactor>
    <text evidence="6">Binds 1 zinc ion per subunit.</text>
</comment>
<evidence type="ECO:0000313" key="10">
    <source>
        <dbReference type="Proteomes" id="UP000318833"/>
    </source>
</evidence>
<dbReference type="EMBL" id="VLNR01000046">
    <property type="protein sequence ID" value="TSE06372.1"/>
    <property type="molecule type" value="Genomic_DNA"/>
</dbReference>
<keyword evidence="7" id="KW-0732">Signal</keyword>
<evidence type="ECO:0000256" key="1">
    <source>
        <dbReference type="ARBA" id="ARBA00022670"/>
    </source>
</evidence>
<evidence type="ECO:0000256" key="3">
    <source>
        <dbReference type="ARBA" id="ARBA00022801"/>
    </source>
</evidence>
<dbReference type="GO" id="GO:0004222">
    <property type="term" value="F:metalloendopeptidase activity"/>
    <property type="evidence" value="ECO:0007669"/>
    <property type="project" value="UniProtKB-UniRule"/>
</dbReference>
<dbReference type="Proteomes" id="UP000318833">
    <property type="component" value="Unassembled WGS sequence"/>
</dbReference>
<feature type="chain" id="PRO_5022088590" evidence="7">
    <location>
        <begin position="21"/>
        <end position="345"/>
    </location>
</feature>